<dbReference type="Pfam" id="PF05940">
    <property type="entry name" value="NnrS"/>
    <property type="match status" value="1"/>
</dbReference>
<dbReference type="InterPro" id="IPR010266">
    <property type="entry name" value="NnrS"/>
</dbReference>
<name>A0ABP3CWH4_9BURK</name>
<accession>A0ABP3CWH4</accession>
<gene>
    <name evidence="2" type="ORF">GCM10009125_02730</name>
</gene>
<feature type="transmembrane region" description="Helical" evidence="1">
    <location>
        <begin position="96"/>
        <end position="113"/>
    </location>
</feature>
<feature type="transmembrane region" description="Helical" evidence="1">
    <location>
        <begin position="285"/>
        <end position="305"/>
    </location>
</feature>
<dbReference type="RefSeq" id="WP_343819678.1">
    <property type="nucleotide sequence ID" value="NZ_BAAAFN010000004.1"/>
</dbReference>
<feature type="transmembrane region" description="Helical" evidence="1">
    <location>
        <begin position="119"/>
        <end position="138"/>
    </location>
</feature>
<feature type="transmembrane region" description="Helical" evidence="1">
    <location>
        <begin position="222"/>
        <end position="244"/>
    </location>
</feature>
<evidence type="ECO:0000313" key="3">
    <source>
        <dbReference type="Proteomes" id="UP001501176"/>
    </source>
</evidence>
<keyword evidence="1" id="KW-0812">Transmembrane</keyword>
<keyword evidence="1" id="KW-0472">Membrane</keyword>
<feature type="transmembrane region" description="Helical" evidence="1">
    <location>
        <begin position="250"/>
        <end position="273"/>
    </location>
</feature>
<feature type="transmembrane region" description="Helical" evidence="1">
    <location>
        <begin position="325"/>
        <end position="346"/>
    </location>
</feature>
<evidence type="ECO:0000256" key="1">
    <source>
        <dbReference type="SAM" id="Phobius"/>
    </source>
</evidence>
<proteinExistence type="predicted"/>
<feature type="transmembrane region" description="Helical" evidence="1">
    <location>
        <begin position="21"/>
        <end position="47"/>
    </location>
</feature>
<reference evidence="3" key="1">
    <citation type="journal article" date="2019" name="Int. J. Syst. Evol. Microbiol.">
        <title>The Global Catalogue of Microorganisms (GCM) 10K type strain sequencing project: providing services to taxonomists for standard genome sequencing and annotation.</title>
        <authorList>
            <consortium name="The Broad Institute Genomics Platform"/>
            <consortium name="The Broad Institute Genome Sequencing Center for Infectious Disease"/>
            <person name="Wu L."/>
            <person name="Ma J."/>
        </authorList>
    </citation>
    <scope>NUCLEOTIDE SEQUENCE [LARGE SCALE GENOMIC DNA]</scope>
    <source>
        <strain evidence="3">JCM 16240</strain>
    </source>
</reference>
<feature type="transmembrane region" description="Helical" evidence="1">
    <location>
        <begin position="150"/>
        <end position="170"/>
    </location>
</feature>
<organism evidence="2 3">
    <name type="scientific">Castellaniella daejeonensis</name>
    <dbReference type="NCBI Taxonomy" id="659013"/>
    <lineage>
        <taxon>Bacteria</taxon>
        <taxon>Pseudomonadati</taxon>
        <taxon>Pseudomonadota</taxon>
        <taxon>Betaproteobacteria</taxon>
        <taxon>Burkholderiales</taxon>
        <taxon>Alcaligenaceae</taxon>
        <taxon>Castellaniella</taxon>
    </lineage>
</organism>
<sequence>MSRLLNIEEPAAAAQRPSMTAFLALGFRPLYMAGAAWALISIALWIFVPQVLDGPLPHVYWHAHEMLWGFIITIAVGFLLTASATWTGFNPLSGRPLGLLSLLWVIARVGFLAGGLPGFWIATAAEVLFFLVASASLMRVMIKGRSRRNYGLPAVMLALGVADLLYLLAARNGNYALLMQRFDLGLIGMAVIALLIARRVIPFFSMRMVQGLQIPMLTRSGHVQMVFSVLAMAAGVLMQILPAAGDGPAFLPLLMAFSLALTGLISLGQLLAWRPLAVLRKPMLWILYLGYAFIGVGLLAAAVQVSGLLDPSLLSGLLARSATHVHLIGMAGFCILIIGMLTRTALGHLGRPLALDGSMLASYWLMIAAAVFRLAALWPSAASPHLLHLAAVAWILCMGLYLWRFVPMLIRPRPDKPAPVVAPPRASAQPAQAR</sequence>
<dbReference type="EMBL" id="BAAAFN010000004">
    <property type="protein sequence ID" value="GAA0217229.1"/>
    <property type="molecule type" value="Genomic_DNA"/>
</dbReference>
<feature type="transmembrane region" description="Helical" evidence="1">
    <location>
        <begin position="385"/>
        <end position="403"/>
    </location>
</feature>
<comment type="caution">
    <text evidence="2">The sequence shown here is derived from an EMBL/GenBank/DDBJ whole genome shotgun (WGS) entry which is preliminary data.</text>
</comment>
<evidence type="ECO:0000313" key="2">
    <source>
        <dbReference type="EMBL" id="GAA0217229.1"/>
    </source>
</evidence>
<feature type="transmembrane region" description="Helical" evidence="1">
    <location>
        <begin position="182"/>
        <end position="201"/>
    </location>
</feature>
<protein>
    <submittedName>
        <fullName evidence="2">NnrS family protein</fullName>
    </submittedName>
</protein>
<feature type="transmembrane region" description="Helical" evidence="1">
    <location>
        <begin position="358"/>
        <end position="379"/>
    </location>
</feature>
<keyword evidence="1" id="KW-1133">Transmembrane helix</keyword>
<feature type="transmembrane region" description="Helical" evidence="1">
    <location>
        <begin position="67"/>
        <end position="89"/>
    </location>
</feature>
<keyword evidence="3" id="KW-1185">Reference proteome</keyword>
<dbReference type="Proteomes" id="UP001501176">
    <property type="component" value="Unassembled WGS sequence"/>
</dbReference>